<accession>A0ABV2LUF8</accession>
<dbReference type="Gene3D" id="3.30.565.40">
    <property type="entry name" value="Fervidobacterium nodosum Rt17-B1 like"/>
    <property type="match status" value="1"/>
</dbReference>
<dbReference type="Gene3D" id="3.90.640.20">
    <property type="entry name" value="Heat-shock cognate protein, ATPase"/>
    <property type="match status" value="1"/>
</dbReference>
<feature type="chain" id="PRO_5046514452" description="DUF3298 domain-containing protein" evidence="1">
    <location>
        <begin position="20"/>
        <end position="362"/>
    </location>
</feature>
<dbReference type="RefSeq" id="WP_354509179.1">
    <property type="nucleotide sequence ID" value="NZ_JBEPMO010000009.1"/>
</dbReference>
<dbReference type="InterPro" id="IPR021729">
    <property type="entry name" value="DUF3298"/>
</dbReference>
<dbReference type="Pfam" id="PF13739">
    <property type="entry name" value="PdaC"/>
    <property type="match status" value="1"/>
</dbReference>
<organism evidence="4 5">
    <name type="scientific">Moheibacter stercoris</name>
    <dbReference type="NCBI Taxonomy" id="1628251"/>
    <lineage>
        <taxon>Bacteria</taxon>
        <taxon>Pseudomonadati</taxon>
        <taxon>Bacteroidota</taxon>
        <taxon>Flavobacteriia</taxon>
        <taxon>Flavobacteriales</taxon>
        <taxon>Weeksellaceae</taxon>
        <taxon>Moheibacter</taxon>
    </lineage>
</organism>
<keyword evidence="1" id="KW-0732">Signal</keyword>
<feature type="domain" description="Deacetylase PdaC" evidence="3">
    <location>
        <begin position="181"/>
        <end position="251"/>
    </location>
</feature>
<evidence type="ECO:0000313" key="4">
    <source>
        <dbReference type="EMBL" id="MET3732192.1"/>
    </source>
</evidence>
<dbReference type="InterPro" id="IPR025303">
    <property type="entry name" value="PdaC"/>
</dbReference>
<evidence type="ECO:0000259" key="3">
    <source>
        <dbReference type="Pfam" id="PF13739"/>
    </source>
</evidence>
<reference evidence="4 5" key="1">
    <citation type="submission" date="2024-06" db="EMBL/GenBank/DDBJ databases">
        <title>Genomic Encyclopedia of Type Strains, Phase IV (KMG-IV): sequencing the most valuable type-strain genomes for metagenomic binning, comparative biology and taxonomic classification.</title>
        <authorList>
            <person name="Goeker M."/>
        </authorList>
    </citation>
    <scope>NUCLEOTIDE SEQUENCE [LARGE SCALE GENOMIC DNA]</scope>
    <source>
        <strain evidence="4 5">DSM 29388</strain>
    </source>
</reference>
<keyword evidence="5" id="KW-1185">Reference proteome</keyword>
<evidence type="ECO:0008006" key="6">
    <source>
        <dbReference type="Google" id="ProtNLM"/>
    </source>
</evidence>
<dbReference type="EMBL" id="JBEPMO010000009">
    <property type="protein sequence ID" value="MET3732192.1"/>
    <property type="molecule type" value="Genomic_DNA"/>
</dbReference>
<feature type="signal peptide" evidence="1">
    <location>
        <begin position="1"/>
        <end position="19"/>
    </location>
</feature>
<feature type="domain" description="DUF3298" evidence="2">
    <location>
        <begin position="274"/>
        <end position="350"/>
    </location>
</feature>
<dbReference type="Pfam" id="PF11738">
    <property type="entry name" value="DUF3298"/>
    <property type="match status" value="1"/>
</dbReference>
<comment type="caution">
    <text evidence="4">The sequence shown here is derived from an EMBL/GenBank/DDBJ whole genome shotgun (WGS) entry which is preliminary data.</text>
</comment>
<evidence type="ECO:0000259" key="2">
    <source>
        <dbReference type="Pfam" id="PF11738"/>
    </source>
</evidence>
<name>A0ABV2LUF8_9FLAO</name>
<sequence>MKNILLILAFLGSFATSWAQEKSYIILEGTVGKYPIVMNLHQEDWHIDSDETKTRVWVGDYYYKTQEKPIALGESDRNGNQITLNTWEFEKEEEIETFQGVLENGKFKGTWQKGKTKLDFDLKESNSSDYTPIVHYQAERKVSSGFKNTDYPIEGKFSLDFYLPKDAKLQKELVEQLFSTYTNFDQFSKFQLDSLESDYKEILKEYENEDEMVHFLNFETMHFFAPYLNTKNYLVMNYFGYEYTGGAHGMSWEKYLTYDKQRKQWLEIQDILEVSKAKEINQVLDKVLRKEFNIPNGQLYTEAEVGIFLVDEISYSENFKLSKNGITFCYGLYEMTPYAYGFFELFVPFEDLKPYLKKGFSY</sequence>
<protein>
    <recommendedName>
        <fullName evidence="6">DUF3298 domain-containing protein</fullName>
    </recommendedName>
</protein>
<dbReference type="InterPro" id="IPR037126">
    <property type="entry name" value="PdaC/RsiV-like_sf"/>
</dbReference>
<dbReference type="Proteomes" id="UP001549146">
    <property type="component" value="Unassembled WGS sequence"/>
</dbReference>
<gene>
    <name evidence="4" type="ORF">ABID46_001779</name>
</gene>
<evidence type="ECO:0000256" key="1">
    <source>
        <dbReference type="SAM" id="SignalP"/>
    </source>
</evidence>
<evidence type="ECO:0000313" key="5">
    <source>
        <dbReference type="Proteomes" id="UP001549146"/>
    </source>
</evidence>
<proteinExistence type="predicted"/>